<feature type="transmembrane region" description="Helical" evidence="1">
    <location>
        <begin position="298"/>
        <end position="319"/>
    </location>
</feature>
<accession>A0A0R2BHA1</accession>
<feature type="transmembrane region" description="Helical" evidence="1">
    <location>
        <begin position="146"/>
        <end position="162"/>
    </location>
</feature>
<organism evidence="2 3">
    <name type="scientific">Lapidilactobacillus dextrinicus DSM 20335</name>
    <dbReference type="NCBI Taxonomy" id="1423738"/>
    <lineage>
        <taxon>Bacteria</taxon>
        <taxon>Bacillati</taxon>
        <taxon>Bacillota</taxon>
        <taxon>Bacilli</taxon>
        <taxon>Lactobacillales</taxon>
        <taxon>Lactobacillaceae</taxon>
        <taxon>Lapidilactobacillus</taxon>
    </lineage>
</organism>
<keyword evidence="1" id="KW-1133">Transmembrane helix</keyword>
<feature type="transmembrane region" description="Helical" evidence="1">
    <location>
        <begin position="174"/>
        <end position="193"/>
    </location>
</feature>
<dbReference type="STRING" id="1423738.FC84_GL000812"/>
<evidence type="ECO:0000313" key="3">
    <source>
        <dbReference type="Proteomes" id="UP000051813"/>
    </source>
</evidence>
<reference evidence="2 3" key="1">
    <citation type="journal article" date="2015" name="Genome Announc.">
        <title>Expanding the biotechnology potential of lactobacilli through comparative genomics of 213 strains and associated genera.</title>
        <authorList>
            <person name="Sun Z."/>
            <person name="Harris H.M."/>
            <person name="McCann A."/>
            <person name="Guo C."/>
            <person name="Argimon S."/>
            <person name="Zhang W."/>
            <person name="Yang X."/>
            <person name="Jeffery I.B."/>
            <person name="Cooney J.C."/>
            <person name="Kagawa T.F."/>
            <person name="Liu W."/>
            <person name="Song Y."/>
            <person name="Salvetti E."/>
            <person name="Wrobel A."/>
            <person name="Rasinkangas P."/>
            <person name="Parkhill J."/>
            <person name="Rea M.C."/>
            <person name="O'Sullivan O."/>
            <person name="Ritari J."/>
            <person name="Douillard F.P."/>
            <person name="Paul Ross R."/>
            <person name="Yang R."/>
            <person name="Briner A.E."/>
            <person name="Felis G.E."/>
            <person name="de Vos W.M."/>
            <person name="Barrangou R."/>
            <person name="Klaenhammer T.R."/>
            <person name="Caufield P.W."/>
            <person name="Cui Y."/>
            <person name="Zhang H."/>
            <person name="O'Toole P.W."/>
        </authorList>
    </citation>
    <scope>NUCLEOTIDE SEQUENCE [LARGE SCALE GENOMIC DNA]</scope>
    <source>
        <strain evidence="2 3">DSM 20335</strain>
    </source>
</reference>
<dbReference type="PANTHER" id="PTHR41771:SF1">
    <property type="entry name" value="MEMBRANE PROTEIN"/>
    <property type="match status" value="1"/>
</dbReference>
<dbReference type="PATRIC" id="fig|1423738.3.peg.822"/>
<evidence type="ECO:0000313" key="2">
    <source>
        <dbReference type="EMBL" id="KRM78554.1"/>
    </source>
</evidence>
<evidence type="ECO:0000256" key="1">
    <source>
        <dbReference type="SAM" id="Phobius"/>
    </source>
</evidence>
<name>A0A0R2BHA1_9LACO</name>
<dbReference type="AlphaFoldDB" id="A0A0R2BHA1"/>
<dbReference type="Proteomes" id="UP000051813">
    <property type="component" value="Unassembled WGS sequence"/>
</dbReference>
<dbReference type="EMBL" id="AYYK01000016">
    <property type="protein sequence ID" value="KRM78554.1"/>
    <property type="molecule type" value="Genomic_DNA"/>
</dbReference>
<gene>
    <name evidence="2" type="ORF">FC84_GL000812</name>
</gene>
<sequence length="368" mass="41896">MKEKLVIILQKKYWYSIIILFIGLGTVLLTYFNTNYQSTIAVVTQAKKISAEKVKDQYDNTDHEITQKLTLKVLNHQHRGQSYHLKNTYEQSQLEDQKYHKNQRVFVQVRNGQLTISNVKRDWVIILMVFTLILLMVVLIGAKSWLVLMSLLLNTVIFYVVIHFDIQKNGSGTIMIYSLAAIIFATVSFLLYQGIHKKMWAMLTSTIVALLISFGLCYLIMRLTNERGITYMAVEYATQNPRSLFIGQTLLGVLGAVMDESTDIVSSLSEIIYHNPKITGKQLWHSGRAIGQEIMGPLINVLFLIFMADALPMTILYLRNNNTIAYTFEYTLSLGVLQSLISAIGIVLTVPTATICAYYFLIKKEGHQ</sequence>
<dbReference type="InterPro" id="IPR012507">
    <property type="entry name" value="YibE_F"/>
</dbReference>
<proteinExistence type="predicted"/>
<keyword evidence="1" id="KW-0812">Transmembrane</keyword>
<dbReference type="Pfam" id="PF07907">
    <property type="entry name" value="YibE_F"/>
    <property type="match status" value="1"/>
</dbReference>
<feature type="transmembrane region" description="Helical" evidence="1">
    <location>
        <begin position="123"/>
        <end position="140"/>
    </location>
</feature>
<dbReference type="PANTHER" id="PTHR41771">
    <property type="entry name" value="MEMBRANE PROTEIN-RELATED"/>
    <property type="match status" value="1"/>
</dbReference>
<keyword evidence="3" id="KW-1185">Reference proteome</keyword>
<feature type="transmembrane region" description="Helical" evidence="1">
    <location>
        <begin position="13"/>
        <end position="32"/>
    </location>
</feature>
<feature type="transmembrane region" description="Helical" evidence="1">
    <location>
        <begin position="199"/>
        <end position="221"/>
    </location>
</feature>
<protein>
    <submittedName>
        <fullName evidence="2">Transporter</fullName>
    </submittedName>
</protein>
<feature type="transmembrane region" description="Helical" evidence="1">
    <location>
        <begin position="339"/>
        <end position="361"/>
    </location>
</feature>
<comment type="caution">
    <text evidence="2">The sequence shown here is derived from an EMBL/GenBank/DDBJ whole genome shotgun (WGS) entry which is preliminary data.</text>
</comment>
<keyword evidence="1" id="KW-0472">Membrane</keyword>